<dbReference type="Pfam" id="PF16344">
    <property type="entry name" value="FecR_C"/>
    <property type="match status" value="1"/>
</dbReference>
<feature type="domain" description="FecR protein" evidence="2">
    <location>
        <begin position="138"/>
        <end position="225"/>
    </location>
</feature>
<dbReference type="PANTHER" id="PTHR30273">
    <property type="entry name" value="PERIPLASMIC SIGNAL SENSOR AND SIGMA FACTOR ACTIVATOR FECR-RELATED"/>
    <property type="match status" value="1"/>
</dbReference>
<keyword evidence="1" id="KW-0472">Membrane</keyword>
<keyword evidence="5" id="KW-1185">Reference proteome</keyword>
<dbReference type="PANTHER" id="PTHR30273:SF2">
    <property type="entry name" value="PROTEIN FECR"/>
    <property type="match status" value="1"/>
</dbReference>
<evidence type="ECO:0000313" key="4">
    <source>
        <dbReference type="EMBL" id="MBD1421408.1"/>
    </source>
</evidence>
<evidence type="ECO:0000259" key="3">
    <source>
        <dbReference type="Pfam" id="PF16344"/>
    </source>
</evidence>
<dbReference type="Pfam" id="PF04773">
    <property type="entry name" value="FecR"/>
    <property type="match status" value="1"/>
</dbReference>
<dbReference type="EMBL" id="JACNYL010000002">
    <property type="protein sequence ID" value="MBD1421408.1"/>
    <property type="molecule type" value="Genomic_DNA"/>
</dbReference>
<feature type="domain" description="Protein FecR C-terminal" evidence="3">
    <location>
        <begin position="279"/>
        <end position="340"/>
    </location>
</feature>
<evidence type="ECO:0000259" key="2">
    <source>
        <dbReference type="Pfam" id="PF04773"/>
    </source>
</evidence>
<keyword evidence="1" id="KW-1133">Transmembrane helix</keyword>
<dbReference type="InterPro" id="IPR006860">
    <property type="entry name" value="FecR"/>
</dbReference>
<evidence type="ECO:0000313" key="5">
    <source>
        <dbReference type="Proteomes" id="UP000651112"/>
    </source>
</evidence>
<feature type="transmembrane region" description="Helical" evidence="1">
    <location>
        <begin position="82"/>
        <end position="101"/>
    </location>
</feature>
<name>A0ABR7XQF4_9SPHI</name>
<reference evidence="4 5" key="1">
    <citation type="submission" date="2020-08" db="EMBL/GenBank/DDBJ databases">
        <title>Sphingobacterium sp. DN00404 isolated from aquaculture water.</title>
        <authorList>
            <person name="Zhang M."/>
        </authorList>
    </citation>
    <scope>NUCLEOTIDE SEQUENCE [LARGE SCALE GENOMIC DNA]</scope>
    <source>
        <strain evidence="4 5">KCTC 42746</strain>
    </source>
</reference>
<evidence type="ECO:0000256" key="1">
    <source>
        <dbReference type="SAM" id="Phobius"/>
    </source>
</evidence>
<keyword evidence="1" id="KW-0812">Transmembrane</keyword>
<dbReference type="Gene3D" id="2.60.120.1440">
    <property type="match status" value="1"/>
</dbReference>
<comment type="caution">
    <text evidence="4">The sequence shown here is derived from an EMBL/GenBank/DDBJ whole genome shotgun (WGS) entry which is preliminary data.</text>
</comment>
<accession>A0ABR7XQF4</accession>
<dbReference type="Gene3D" id="3.55.50.30">
    <property type="match status" value="1"/>
</dbReference>
<protein>
    <submittedName>
        <fullName evidence="4">FecR family protein</fullName>
    </submittedName>
</protein>
<sequence length="343" mass="39619">MKLTKEILERYLKGNCSDDEITFIHENIDKIKNQADILFSEQEWNDADNLSEYPNAEEIKKRVVDHIENPVRKHQIQKRRMIVSWSVAASAILLIGSLFYFSKTSIKQAVEQEIVSSHETPATDSPTNLYYINSGKDVMHITVSDGSSISLYPQSEIKFSEHFDEKTSRDFFLKGKAKFSVAKDKNKPFHVHSTGMTTTALGTVFIVDEFASSITQVKLLEGSVEVKPTVFKKQSPIVHILMPNEEIKVDHKRSRVLHTTKLASSPTERGGYFRETSEKIIFKNLALEEVFLILEQNYVINIRYHKDQIKQKFYTGSFNQSKNIYKEILDEIKYLHEIELEVY</sequence>
<organism evidence="4 5">
    <name type="scientific">Sphingobacterium chuzhouense</name>
    <dbReference type="NCBI Taxonomy" id="1742264"/>
    <lineage>
        <taxon>Bacteria</taxon>
        <taxon>Pseudomonadati</taxon>
        <taxon>Bacteroidota</taxon>
        <taxon>Sphingobacteriia</taxon>
        <taxon>Sphingobacteriales</taxon>
        <taxon>Sphingobacteriaceae</taxon>
        <taxon>Sphingobacterium</taxon>
    </lineage>
</organism>
<dbReference type="InterPro" id="IPR032508">
    <property type="entry name" value="FecR_C"/>
</dbReference>
<proteinExistence type="predicted"/>
<dbReference type="RefSeq" id="WP_190313180.1">
    <property type="nucleotide sequence ID" value="NZ_JACNYL010000002.1"/>
</dbReference>
<dbReference type="InterPro" id="IPR012373">
    <property type="entry name" value="Ferrdict_sens_TM"/>
</dbReference>
<gene>
    <name evidence="4" type="ORF">H8B21_07475</name>
</gene>
<dbReference type="Proteomes" id="UP000651112">
    <property type="component" value="Unassembled WGS sequence"/>
</dbReference>